<evidence type="ECO:0000259" key="1">
    <source>
        <dbReference type="Pfam" id="PF00535"/>
    </source>
</evidence>
<dbReference type="PANTHER" id="PTHR22916:SF3">
    <property type="entry name" value="UDP-GLCNAC:BETAGAL BETA-1,3-N-ACETYLGLUCOSAMINYLTRANSFERASE-LIKE PROTEIN 1"/>
    <property type="match status" value="1"/>
</dbReference>
<feature type="domain" description="Glycosyltransferase 2-like" evidence="1">
    <location>
        <begin position="6"/>
        <end position="133"/>
    </location>
</feature>
<sequence length="298" mass="34653">MAKLDILIPHFNDVAGLDLSLRSIEAQTWPGQVRVVIADDGSAALTKLRLREVAASFPFKIEIIENEANRGRPYTRNVLLAAIESPYVAWLDAGDEWYPSKLEKQFEKLAELEQTSGGIPFWVTCNYDWVWTGGLPRRRVQKVDGDQLKSLLIGSQLRAYLWTLLGPAASFKDVGWFDERLPRMQDLDFFIRFQMHGGRIYNSTKTEPLCAYHKSDEGRKALEIRECNQIIFDKHRTLFRRYGDRFCEMRLFRMDMLAWRFAQNNGDIVLARHFMRKAAIRRPIAFAKHVWKNKALRA</sequence>
<name>A0A1G4SEK5_9HYPH</name>
<reference evidence="2 3" key="1">
    <citation type="submission" date="2016-10" db="EMBL/GenBank/DDBJ databases">
        <authorList>
            <person name="de Groot N.N."/>
        </authorList>
    </citation>
    <scope>NUCLEOTIDE SEQUENCE [LARGE SCALE GENOMIC DNA]</scope>
    <source>
        <strain evidence="2 3">CGMCC 1.3401</strain>
    </source>
</reference>
<dbReference type="GO" id="GO:0016758">
    <property type="term" value="F:hexosyltransferase activity"/>
    <property type="evidence" value="ECO:0007669"/>
    <property type="project" value="UniProtKB-ARBA"/>
</dbReference>
<accession>A0A1G4SEK5</accession>
<dbReference type="AlphaFoldDB" id="A0A1G4SEK5"/>
<evidence type="ECO:0000313" key="2">
    <source>
        <dbReference type="EMBL" id="SCW66759.1"/>
    </source>
</evidence>
<dbReference type="Proteomes" id="UP000199542">
    <property type="component" value="Unassembled WGS sequence"/>
</dbReference>
<protein>
    <submittedName>
        <fullName evidence="2">Glycosyltransferase involved in cell wall bisynthesis</fullName>
    </submittedName>
</protein>
<dbReference type="EMBL" id="FMTM01000005">
    <property type="protein sequence ID" value="SCW66759.1"/>
    <property type="molecule type" value="Genomic_DNA"/>
</dbReference>
<gene>
    <name evidence="2" type="ORF">SAMN02927900_03636</name>
</gene>
<evidence type="ECO:0000313" key="3">
    <source>
        <dbReference type="Proteomes" id="UP000199542"/>
    </source>
</evidence>
<keyword evidence="2" id="KW-0808">Transferase</keyword>
<organism evidence="2 3">
    <name type="scientific">Rhizobium mongolense subsp. loessense</name>
    <dbReference type="NCBI Taxonomy" id="158890"/>
    <lineage>
        <taxon>Bacteria</taxon>
        <taxon>Pseudomonadati</taxon>
        <taxon>Pseudomonadota</taxon>
        <taxon>Alphaproteobacteria</taxon>
        <taxon>Hyphomicrobiales</taxon>
        <taxon>Rhizobiaceae</taxon>
        <taxon>Rhizobium/Agrobacterium group</taxon>
        <taxon>Rhizobium</taxon>
    </lineage>
</organism>
<dbReference type="CDD" id="cd00761">
    <property type="entry name" value="Glyco_tranf_GTA_type"/>
    <property type="match status" value="1"/>
</dbReference>
<proteinExistence type="predicted"/>
<dbReference type="Gene3D" id="3.90.550.10">
    <property type="entry name" value="Spore Coat Polysaccharide Biosynthesis Protein SpsA, Chain A"/>
    <property type="match status" value="1"/>
</dbReference>
<dbReference type="SUPFAM" id="SSF53448">
    <property type="entry name" value="Nucleotide-diphospho-sugar transferases"/>
    <property type="match status" value="1"/>
</dbReference>
<dbReference type="Pfam" id="PF00535">
    <property type="entry name" value="Glycos_transf_2"/>
    <property type="match status" value="1"/>
</dbReference>
<dbReference type="InterPro" id="IPR029044">
    <property type="entry name" value="Nucleotide-diphossugar_trans"/>
</dbReference>
<dbReference type="RefSeq" id="WP_167363929.1">
    <property type="nucleotide sequence ID" value="NZ_FMTM01000005.1"/>
</dbReference>
<dbReference type="PANTHER" id="PTHR22916">
    <property type="entry name" value="GLYCOSYLTRANSFERASE"/>
    <property type="match status" value="1"/>
</dbReference>
<dbReference type="InterPro" id="IPR001173">
    <property type="entry name" value="Glyco_trans_2-like"/>
</dbReference>